<evidence type="ECO:0000259" key="3">
    <source>
        <dbReference type="Pfam" id="PF06745"/>
    </source>
</evidence>
<dbReference type="PANTHER" id="PTHR43637">
    <property type="entry name" value="UPF0273 PROTEIN TM_0370"/>
    <property type="match status" value="1"/>
</dbReference>
<dbReference type="PRINTS" id="PR01874">
    <property type="entry name" value="DNAREPAIRADA"/>
</dbReference>
<evidence type="ECO:0000313" key="5">
    <source>
        <dbReference type="EMBL" id="MBX8643192.1"/>
    </source>
</evidence>
<dbReference type="PANTHER" id="PTHR43637:SF3">
    <property type="entry name" value="FLAGELLA-RELATED PROTEIN H-RELATED"/>
    <property type="match status" value="1"/>
</dbReference>
<organism evidence="4 6">
    <name type="scientific">Candidatus Sysuiplasma superficiale</name>
    <dbReference type="NCBI Taxonomy" id="2823368"/>
    <lineage>
        <taxon>Archaea</taxon>
        <taxon>Methanobacteriati</taxon>
        <taxon>Thermoplasmatota</taxon>
        <taxon>Thermoplasmata</taxon>
        <taxon>Candidatus Sysuiplasmatales</taxon>
        <taxon>Candidatus Sysuiplasmataceae</taxon>
        <taxon>Candidatus Sysuiplasma</taxon>
    </lineage>
</organism>
<dbReference type="Gene3D" id="3.40.50.300">
    <property type="entry name" value="P-loop containing nucleotide triphosphate hydrolases"/>
    <property type="match status" value="1"/>
</dbReference>
<evidence type="ECO:0000256" key="1">
    <source>
        <dbReference type="ARBA" id="ARBA00022741"/>
    </source>
</evidence>
<dbReference type="EMBL" id="JAGVSJ010000001">
    <property type="protein sequence ID" value="MBX8630977.1"/>
    <property type="molecule type" value="Genomic_DNA"/>
</dbReference>
<dbReference type="EMBL" id="JAHEAC010000001">
    <property type="protein sequence ID" value="MBX8643192.1"/>
    <property type="molecule type" value="Genomic_DNA"/>
</dbReference>
<dbReference type="Proteomes" id="UP000716004">
    <property type="component" value="Unassembled WGS sequence"/>
</dbReference>
<evidence type="ECO:0000313" key="6">
    <source>
        <dbReference type="Proteomes" id="UP000716004"/>
    </source>
</evidence>
<sequence length="240" mass="27111">MPFVSGIKNLDAALGGGFAEGSLCSVVGHPGSGLGVLAMQFASAGEEKSYYFSTMDSSEEVLSTIKRFGWNKEITIVDIGDKYYDSVLLKKLKVTRYRQEGIKVNDVFDSEPEGERPFNFLTYLTHEIFKITPPFRITIDSLDFFLDNYGVEEVLSALRTLKAYNKRCRGVMLATMTKDLFDSKTQNAIDALCDTLIELERERVGKKFENNFIVSKVKSYPERTKILQYTVTSEGFTLFE</sequence>
<protein>
    <submittedName>
        <fullName evidence="5">RAD55 family ATPase</fullName>
    </submittedName>
    <submittedName>
        <fullName evidence="4">Recombinase RecA</fullName>
    </submittedName>
</protein>
<dbReference type="InterPro" id="IPR014774">
    <property type="entry name" value="KaiC-like_dom"/>
</dbReference>
<gene>
    <name evidence="4" type="ORF">J9259_00405</name>
    <name evidence="5" type="ORF">KIY12_00440</name>
</gene>
<accession>A0A8J7YHP0</accession>
<reference evidence="4" key="1">
    <citation type="submission" date="2021-04" db="EMBL/GenBank/DDBJ databases">
        <title>Genomic insights into ecological role and evolution of a novel Thermoplasmata order Candidatus Sysuiplasmatales.</title>
        <authorList>
            <person name="Yuan Y."/>
        </authorList>
    </citation>
    <scope>NUCLEOTIDE SEQUENCE</scope>
    <source>
        <strain evidence="5">TUT19-bin139</strain>
        <strain evidence="4">YP2-bin.285</strain>
    </source>
</reference>
<keyword evidence="1" id="KW-0547">Nucleotide-binding</keyword>
<dbReference type="Pfam" id="PF06745">
    <property type="entry name" value="ATPase"/>
    <property type="match status" value="1"/>
</dbReference>
<dbReference type="AlphaFoldDB" id="A0A8J7YHP0"/>
<dbReference type="InterPro" id="IPR027417">
    <property type="entry name" value="P-loop_NTPase"/>
</dbReference>
<proteinExistence type="predicted"/>
<evidence type="ECO:0000256" key="2">
    <source>
        <dbReference type="ARBA" id="ARBA00022840"/>
    </source>
</evidence>
<dbReference type="SUPFAM" id="SSF52540">
    <property type="entry name" value="P-loop containing nucleoside triphosphate hydrolases"/>
    <property type="match status" value="1"/>
</dbReference>
<evidence type="ECO:0000313" key="4">
    <source>
        <dbReference type="EMBL" id="MBX8630977.1"/>
    </source>
</evidence>
<dbReference type="Proteomes" id="UP000750197">
    <property type="component" value="Unassembled WGS sequence"/>
</dbReference>
<dbReference type="GO" id="GO:0005524">
    <property type="term" value="F:ATP binding"/>
    <property type="evidence" value="ECO:0007669"/>
    <property type="project" value="UniProtKB-KW"/>
</dbReference>
<name>A0A8J7YHP0_9ARCH</name>
<keyword evidence="2" id="KW-0067">ATP-binding</keyword>
<comment type="caution">
    <text evidence="4">The sequence shown here is derived from an EMBL/GenBank/DDBJ whole genome shotgun (WGS) entry which is preliminary data.</text>
</comment>
<feature type="domain" description="KaiC-like" evidence="3">
    <location>
        <begin position="5"/>
        <end position="238"/>
    </location>
</feature>